<comment type="caution">
    <text evidence="1">The sequence shown here is derived from an EMBL/GenBank/DDBJ whole genome shotgun (WGS) entry which is preliminary data.</text>
</comment>
<evidence type="ECO:0000313" key="1">
    <source>
        <dbReference type="EMBL" id="EEG76892.1"/>
    </source>
</evidence>
<dbReference type="eggNOG" id="COG3688">
    <property type="taxonomic scope" value="Bacteria"/>
</dbReference>
<dbReference type="Pfam" id="PF05991">
    <property type="entry name" value="NYN_YacP"/>
    <property type="match status" value="1"/>
</dbReference>
<evidence type="ECO:0008006" key="3">
    <source>
        <dbReference type="Google" id="ProtNLM"/>
    </source>
</evidence>
<dbReference type="PANTHER" id="PTHR34547:SF1">
    <property type="entry name" value="YACP-LIKE NYN DOMAIN PROTEIN"/>
    <property type="match status" value="1"/>
</dbReference>
<gene>
    <name evidence="1" type="ORF">DealDRAFT_2340</name>
</gene>
<accession>C0GIN1</accession>
<name>C0GIN1_DETAL</name>
<dbReference type="InterPro" id="IPR010298">
    <property type="entry name" value="YacP-like"/>
</dbReference>
<evidence type="ECO:0000313" key="2">
    <source>
        <dbReference type="Proteomes" id="UP000006443"/>
    </source>
</evidence>
<keyword evidence="2" id="KW-1185">Reference proteome</keyword>
<dbReference type="STRING" id="555088.DealDRAFT_2340"/>
<organism evidence="1 2">
    <name type="scientific">Dethiobacter alkaliphilus AHT 1</name>
    <dbReference type="NCBI Taxonomy" id="555088"/>
    <lineage>
        <taxon>Bacteria</taxon>
        <taxon>Bacillati</taxon>
        <taxon>Bacillota</taxon>
        <taxon>Dethiobacteria</taxon>
        <taxon>Dethiobacterales</taxon>
        <taxon>Dethiobacteraceae</taxon>
        <taxon>Dethiobacter</taxon>
    </lineage>
</organism>
<sequence>MASVLLVDGYNVIGNWEDLSALKSVSLEEARAKLCGILIRYLKFRWDRIIVVFDAYRVSGGKEKDPGDAPFAVIFSDEGETADVVIERLTAQLVAAGNVVEVATSDALEQSLVLRLGATRISSRELRLQLGEMDRQLSEANSGDRGRRMVLDIHLDQKTREVLERWRRKS</sequence>
<dbReference type="CDD" id="cd10912">
    <property type="entry name" value="PIN_YacP-like"/>
    <property type="match status" value="1"/>
</dbReference>
<dbReference type="Proteomes" id="UP000006443">
    <property type="component" value="Unassembled WGS sequence"/>
</dbReference>
<dbReference type="AlphaFoldDB" id="C0GIN1"/>
<dbReference type="OrthoDB" id="9792160at2"/>
<dbReference type="RefSeq" id="WP_008517624.1">
    <property type="nucleotide sequence ID" value="NZ_ACJM01000012.1"/>
</dbReference>
<proteinExistence type="predicted"/>
<dbReference type="EMBL" id="ACJM01000012">
    <property type="protein sequence ID" value="EEG76892.1"/>
    <property type="molecule type" value="Genomic_DNA"/>
</dbReference>
<dbReference type="PANTHER" id="PTHR34547">
    <property type="entry name" value="YACP-LIKE NYN DOMAIN PROTEIN"/>
    <property type="match status" value="1"/>
</dbReference>
<reference evidence="1 2" key="1">
    <citation type="submission" date="2009-02" db="EMBL/GenBank/DDBJ databases">
        <title>Sequencing of the draft genome and assembly of Dethiobacter alkaliphilus AHT 1.</title>
        <authorList>
            <consortium name="US DOE Joint Genome Institute (JGI-PGF)"/>
            <person name="Lucas S."/>
            <person name="Copeland A."/>
            <person name="Lapidus A."/>
            <person name="Glavina del Rio T."/>
            <person name="Dalin E."/>
            <person name="Tice H."/>
            <person name="Bruce D."/>
            <person name="Goodwin L."/>
            <person name="Pitluck S."/>
            <person name="Larimer F."/>
            <person name="Land M.L."/>
            <person name="Hauser L."/>
            <person name="Muyzer G."/>
        </authorList>
    </citation>
    <scope>NUCLEOTIDE SEQUENCE [LARGE SCALE GENOMIC DNA]</scope>
    <source>
        <strain evidence="1 2">AHT 1</strain>
    </source>
</reference>
<protein>
    <recommendedName>
        <fullName evidence="3">NYN domain-containing protein</fullName>
    </recommendedName>
</protein>